<comment type="caution">
    <text evidence="3">The sequence shown here is derived from an EMBL/GenBank/DDBJ whole genome shotgun (WGS) entry which is preliminary data.</text>
</comment>
<dbReference type="InterPro" id="IPR003583">
    <property type="entry name" value="Hlx-hairpin-Hlx_DNA-bd_motif"/>
</dbReference>
<keyword evidence="4" id="KW-1185">Reference proteome</keyword>
<proteinExistence type="predicted"/>
<evidence type="ECO:0000313" key="3">
    <source>
        <dbReference type="EMBL" id="MFC6440738.1"/>
    </source>
</evidence>
<dbReference type="EMBL" id="JBHSUS010000001">
    <property type="protein sequence ID" value="MFC6440738.1"/>
    <property type="molecule type" value="Genomic_DNA"/>
</dbReference>
<sequence>MKKSILSALILTAALTTNAYAVVQDKQAGKAMAMPQQQLQMVNINTATEEQLAALPGIGKKKAAAIVAYRNEHGAFKSVDELQNVSGVGKASMKALEGKIGI</sequence>
<keyword evidence="1" id="KW-0732">Signal</keyword>
<dbReference type="PANTHER" id="PTHR21180">
    <property type="entry name" value="ENDONUCLEASE/EXONUCLEASE/PHOSPHATASE FAMILY DOMAIN-CONTAINING PROTEIN 1"/>
    <property type="match status" value="1"/>
</dbReference>
<dbReference type="Gene3D" id="1.10.150.280">
    <property type="entry name" value="AF1531-like domain"/>
    <property type="match status" value="1"/>
</dbReference>
<dbReference type="InterPro" id="IPR004509">
    <property type="entry name" value="Competence_ComEA_HhH"/>
</dbReference>
<dbReference type="Pfam" id="PF12836">
    <property type="entry name" value="HHH_3"/>
    <property type="match status" value="1"/>
</dbReference>
<evidence type="ECO:0000313" key="4">
    <source>
        <dbReference type="Proteomes" id="UP001596364"/>
    </source>
</evidence>
<reference evidence="4" key="1">
    <citation type="journal article" date="2019" name="Int. J. Syst. Evol. Microbiol.">
        <title>The Global Catalogue of Microorganisms (GCM) 10K type strain sequencing project: providing services to taxonomists for standard genome sequencing and annotation.</title>
        <authorList>
            <consortium name="The Broad Institute Genomics Platform"/>
            <consortium name="The Broad Institute Genome Sequencing Center for Infectious Disease"/>
            <person name="Wu L."/>
            <person name="Ma J."/>
        </authorList>
    </citation>
    <scope>NUCLEOTIDE SEQUENCE [LARGE SCALE GENOMIC DNA]</scope>
    <source>
        <strain evidence="4">CGMCC 1.16031</strain>
    </source>
</reference>
<feature type="chain" id="PRO_5047461728" evidence="1">
    <location>
        <begin position="22"/>
        <end position="102"/>
    </location>
</feature>
<evidence type="ECO:0000259" key="2">
    <source>
        <dbReference type="SMART" id="SM00278"/>
    </source>
</evidence>
<feature type="domain" description="Helix-hairpin-helix DNA-binding motif class 1" evidence="2">
    <location>
        <begin position="50"/>
        <end position="69"/>
    </location>
</feature>
<dbReference type="PANTHER" id="PTHR21180:SF32">
    <property type="entry name" value="ENDONUCLEASE_EXONUCLEASE_PHOSPHATASE FAMILY DOMAIN-CONTAINING PROTEIN 1"/>
    <property type="match status" value="1"/>
</dbReference>
<accession>A0ABW1XLF3</accession>
<organism evidence="3 4">
    <name type="scientific">Pseudobowmanella zhangzhouensis</name>
    <dbReference type="NCBI Taxonomy" id="1537679"/>
    <lineage>
        <taxon>Bacteria</taxon>
        <taxon>Pseudomonadati</taxon>
        <taxon>Pseudomonadota</taxon>
        <taxon>Gammaproteobacteria</taxon>
        <taxon>Alteromonadales</taxon>
        <taxon>Alteromonadaceae</taxon>
    </lineage>
</organism>
<name>A0ABW1XLF3_9ALTE</name>
<dbReference type="InterPro" id="IPR010994">
    <property type="entry name" value="RuvA_2-like"/>
</dbReference>
<dbReference type="SUPFAM" id="SSF47781">
    <property type="entry name" value="RuvA domain 2-like"/>
    <property type="match status" value="1"/>
</dbReference>
<dbReference type="NCBIfam" id="TIGR00426">
    <property type="entry name" value="competence protein ComEA helix-hairpin-helix repeat region"/>
    <property type="match status" value="1"/>
</dbReference>
<dbReference type="RefSeq" id="WP_131259694.1">
    <property type="nucleotide sequence ID" value="NZ_JBHSUS010000001.1"/>
</dbReference>
<dbReference type="InterPro" id="IPR051675">
    <property type="entry name" value="Endo/Exo/Phosphatase_dom_1"/>
</dbReference>
<evidence type="ECO:0000256" key="1">
    <source>
        <dbReference type="SAM" id="SignalP"/>
    </source>
</evidence>
<dbReference type="Proteomes" id="UP001596364">
    <property type="component" value="Unassembled WGS sequence"/>
</dbReference>
<feature type="domain" description="Helix-hairpin-helix DNA-binding motif class 1" evidence="2">
    <location>
        <begin position="80"/>
        <end position="99"/>
    </location>
</feature>
<feature type="signal peptide" evidence="1">
    <location>
        <begin position="1"/>
        <end position="21"/>
    </location>
</feature>
<dbReference type="SMART" id="SM00278">
    <property type="entry name" value="HhH1"/>
    <property type="match status" value="2"/>
</dbReference>
<protein>
    <submittedName>
        <fullName evidence="3">Helix-hairpin-helix domain-containing protein</fullName>
    </submittedName>
</protein>
<gene>
    <name evidence="3" type="ORF">ACFP85_11350</name>
</gene>